<dbReference type="CDD" id="cd00085">
    <property type="entry name" value="HNHc"/>
    <property type="match status" value="1"/>
</dbReference>
<dbReference type="AlphaFoldDB" id="A0A1N7PMA4"/>
<proteinExistence type="predicted"/>
<keyword evidence="2" id="KW-1185">Reference proteome</keyword>
<evidence type="ECO:0000313" key="2">
    <source>
        <dbReference type="Proteomes" id="UP000186684"/>
    </source>
</evidence>
<gene>
    <name evidence="1" type="ORF">SAMN05421759_11745</name>
</gene>
<reference evidence="2" key="1">
    <citation type="submission" date="2017-01" db="EMBL/GenBank/DDBJ databases">
        <authorList>
            <person name="Varghese N."/>
            <person name="Submissions S."/>
        </authorList>
    </citation>
    <scope>NUCLEOTIDE SEQUENCE [LARGE SCALE GENOMIC DNA]</scope>
    <source>
        <strain evidence="2">DSM 29430</strain>
    </source>
</reference>
<organism evidence="1 2">
    <name type="scientific">Roseivivax lentus</name>
    <dbReference type="NCBI Taxonomy" id="633194"/>
    <lineage>
        <taxon>Bacteria</taxon>
        <taxon>Pseudomonadati</taxon>
        <taxon>Pseudomonadota</taxon>
        <taxon>Alphaproteobacteria</taxon>
        <taxon>Rhodobacterales</taxon>
        <taxon>Roseobacteraceae</taxon>
        <taxon>Roseivivax</taxon>
    </lineage>
</organism>
<dbReference type="RefSeq" id="WP_143526276.1">
    <property type="nucleotide sequence ID" value="NZ_FTOQ01000017.1"/>
</dbReference>
<evidence type="ECO:0008006" key="3">
    <source>
        <dbReference type="Google" id="ProtNLM"/>
    </source>
</evidence>
<dbReference type="STRING" id="633194.SAMN05421759_11745"/>
<dbReference type="Proteomes" id="UP000186684">
    <property type="component" value="Unassembled WGS sequence"/>
</dbReference>
<name>A0A1N7PMA4_9RHOB</name>
<dbReference type="Gene3D" id="1.10.30.50">
    <property type="match status" value="1"/>
</dbReference>
<protein>
    <recommendedName>
        <fullName evidence="3">HNH endonuclease</fullName>
    </recommendedName>
</protein>
<accession>A0A1N7PMA4</accession>
<sequence>MQHLPFPVPAEDDEAEINRLAKKPEWEPHQAAWIAAYKAYQANAGSPFAVAPSDFGPGVGDRQYSLYDTRKGSGELRRMRRKEGLKSCPICGSPVTGDLDHYLPRTVYPEFSIMRANLVPACSHCNSGGKGTTVHGGEPRRFIHPYFDDWAGQEIWYVEIVPPFKAARFIPLGLPGLEVPRDEIVEFHLKNVLGTQFQLSMATEWSSLPTQIKIRDSEPSIASITTQLDQELRVACAAKGQNSWQAALFRGIQRNPGAIQYLFDEAIAAVLPPVA</sequence>
<evidence type="ECO:0000313" key="1">
    <source>
        <dbReference type="EMBL" id="SIT11597.1"/>
    </source>
</evidence>
<dbReference type="OrthoDB" id="9816185at2"/>
<dbReference type="InterPro" id="IPR003615">
    <property type="entry name" value="HNH_nuc"/>
</dbReference>
<dbReference type="EMBL" id="FTOQ01000017">
    <property type="protein sequence ID" value="SIT11597.1"/>
    <property type="molecule type" value="Genomic_DNA"/>
</dbReference>